<gene>
    <name evidence="1" type="ORF">C8046_17230</name>
</gene>
<dbReference type="InterPro" id="IPR017523">
    <property type="entry name" value="Rv3268"/>
</dbReference>
<evidence type="ECO:0000313" key="2">
    <source>
        <dbReference type="Proteomes" id="UP000245166"/>
    </source>
</evidence>
<dbReference type="OrthoDB" id="3396763at2"/>
<accession>A0A2U1ZYQ6</accession>
<evidence type="ECO:0000313" key="1">
    <source>
        <dbReference type="EMBL" id="PWD52125.1"/>
    </source>
</evidence>
<dbReference type="AlphaFoldDB" id="A0A2U1ZYQ6"/>
<dbReference type="NCBIfam" id="TIGR03089">
    <property type="entry name" value="TIGR03089 family protein"/>
    <property type="match status" value="1"/>
</dbReference>
<proteinExistence type="predicted"/>
<name>A0A2U1ZYQ6_9MICO</name>
<keyword evidence="2" id="KW-1185">Reference proteome</keyword>
<dbReference type="EMBL" id="PYHR01000002">
    <property type="protein sequence ID" value="PWD52125.1"/>
    <property type="molecule type" value="Genomic_DNA"/>
</dbReference>
<dbReference type="SUPFAM" id="SSF56801">
    <property type="entry name" value="Acetyl-CoA synthetase-like"/>
    <property type="match status" value="1"/>
</dbReference>
<protein>
    <submittedName>
        <fullName evidence="1">TIGR03089 family protein</fullName>
    </submittedName>
</protein>
<reference evidence="1 2" key="1">
    <citation type="submission" date="2018-03" db="EMBL/GenBank/DDBJ databases">
        <title>Genome assembly of novel Miniimonas species PCH200.</title>
        <authorList>
            <person name="Thakur V."/>
            <person name="Kumar V."/>
            <person name="Singh D."/>
        </authorList>
    </citation>
    <scope>NUCLEOTIDE SEQUENCE [LARGE SCALE GENOMIC DNA]</scope>
    <source>
        <strain evidence="1 2">PCH200</strain>
    </source>
</reference>
<comment type="caution">
    <text evidence="1">The sequence shown here is derived from an EMBL/GenBank/DDBJ whole genome shotgun (WGS) entry which is preliminary data.</text>
</comment>
<sequence length="180" mass="18034">MLANWTAKIANLLVEEVDAGPGTRVLIDVPVHWRSLVWVLGTWVTGATAVLDAGDGEGLVGDGADPDVVVTTRPERWLDECDVVTAVALPSFALRWPGTLPGAALDGSADVAAQPDALGPLAPASAGHPAIVSGGLSTSFAELAAGPASAQGLREGTTAIELALAIEALTASSGVVGLRG</sequence>
<dbReference type="Proteomes" id="UP000245166">
    <property type="component" value="Unassembled WGS sequence"/>
</dbReference>
<organism evidence="1 2">
    <name type="scientific">Serinibacter arcticus</name>
    <dbReference type="NCBI Taxonomy" id="1655435"/>
    <lineage>
        <taxon>Bacteria</taxon>
        <taxon>Bacillati</taxon>
        <taxon>Actinomycetota</taxon>
        <taxon>Actinomycetes</taxon>
        <taxon>Micrococcales</taxon>
        <taxon>Beutenbergiaceae</taxon>
        <taxon>Serinibacter</taxon>
    </lineage>
</organism>